<organism evidence="2 3">
    <name type="scientific">Tistrella bauzanensis</name>
    <dbReference type="NCBI Taxonomy" id="657419"/>
    <lineage>
        <taxon>Bacteria</taxon>
        <taxon>Pseudomonadati</taxon>
        <taxon>Pseudomonadota</taxon>
        <taxon>Alphaproteobacteria</taxon>
        <taxon>Geminicoccales</taxon>
        <taxon>Geminicoccaceae</taxon>
        <taxon>Tistrella</taxon>
    </lineage>
</organism>
<protein>
    <recommendedName>
        <fullName evidence="1">HNH nuclease domain-containing protein</fullName>
    </recommendedName>
</protein>
<dbReference type="EMBL" id="BMDZ01000012">
    <property type="protein sequence ID" value="GGB34274.1"/>
    <property type="molecule type" value="Genomic_DNA"/>
</dbReference>
<accession>A0ABQ1IED6</accession>
<evidence type="ECO:0000313" key="2">
    <source>
        <dbReference type="EMBL" id="GGB34274.1"/>
    </source>
</evidence>
<sequence>MAEITDKTIKRLFALSGNICAFPGCGLPIVDKAGTVTGEICHITARRPGGPRYDHSLSDRDRNGFSNLILLCAHHHKVVDSEHQIYTTDTIQGMKSIHEKVAGRPERASDMVFANILLNDMNRIAVAQNTGNVAINSPGAIQAHEVHIRTSRQSVKINAPPGTIGFDQEASRYVQYLIERYNKFASANRTRASKFNYGAISKNVENNFGAPWRLLSIEEFEPVCQYLQKRIERTIIAKTNAARGERAYSSYSEFSTR</sequence>
<dbReference type="CDD" id="cd00085">
    <property type="entry name" value="HNHc"/>
    <property type="match status" value="1"/>
</dbReference>
<name>A0ABQ1IED6_9PROT</name>
<dbReference type="SMART" id="SM00507">
    <property type="entry name" value="HNHc"/>
    <property type="match status" value="1"/>
</dbReference>
<dbReference type="Proteomes" id="UP000603352">
    <property type="component" value="Unassembled WGS sequence"/>
</dbReference>
<comment type="caution">
    <text evidence="2">The sequence shown here is derived from an EMBL/GenBank/DDBJ whole genome shotgun (WGS) entry which is preliminary data.</text>
</comment>
<proteinExistence type="predicted"/>
<evidence type="ECO:0000259" key="1">
    <source>
        <dbReference type="SMART" id="SM00507"/>
    </source>
</evidence>
<keyword evidence="3" id="KW-1185">Reference proteome</keyword>
<dbReference type="InterPro" id="IPR003615">
    <property type="entry name" value="HNH_nuc"/>
</dbReference>
<evidence type="ECO:0000313" key="3">
    <source>
        <dbReference type="Proteomes" id="UP000603352"/>
    </source>
</evidence>
<gene>
    <name evidence="2" type="ORF">GCM10011505_14620</name>
</gene>
<reference evidence="3" key="1">
    <citation type="journal article" date="2019" name="Int. J. Syst. Evol. Microbiol.">
        <title>The Global Catalogue of Microorganisms (GCM) 10K type strain sequencing project: providing services to taxonomists for standard genome sequencing and annotation.</title>
        <authorList>
            <consortium name="The Broad Institute Genomics Platform"/>
            <consortium name="The Broad Institute Genome Sequencing Center for Infectious Disease"/>
            <person name="Wu L."/>
            <person name="Ma J."/>
        </authorList>
    </citation>
    <scope>NUCLEOTIDE SEQUENCE [LARGE SCALE GENOMIC DNA]</scope>
    <source>
        <strain evidence="3">CGMCC 1.10188</strain>
    </source>
</reference>
<dbReference type="RefSeq" id="WP_188576280.1">
    <property type="nucleotide sequence ID" value="NZ_BMDZ01000012.1"/>
</dbReference>
<feature type="domain" description="HNH nuclease" evidence="1">
    <location>
        <begin position="8"/>
        <end position="77"/>
    </location>
</feature>